<protein>
    <submittedName>
        <fullName evidence="6">PIN domain-like protein</fullName>
    </submittedName>
</protein>
<evidence type="ECO:0000313" key="6">
    <source>
        <dbReference type="EMBL" id="TDL24373.1"/>
    </source>
</evidence>
<sequence>MGVPGLWEILEPAAETTTMIDFLAAGFNKPSRPGKGWIVGIDASSWFFQAHHPFRTNHWRAGQNGELRVLYYRLASLASLPVTPLFVFDGAQRPACKRGKKTAGPEHWMADPLRKFIDAFGFDSHIAPGEAEAELALLNKAGLIDAVFTEDVDALIFGARTVVRGASIRTSQATISVFRAAEVSQHADVHLSASGLIMMALLCGGDYSMGCGPSLAHELSKTTLGDDLLDAAAGSFGITNNDITHFLRDWRQALRRQLSDNPDGYLTRKHRKLSRSIPNPFPDIALLRLYVSPLTSTLPFPSDSPLLSLGTRRLNIKILAAQCKMYFGQEQSCRIQEQLQSSLWPGELSRTLQEATSDHDVSGSAVLDAKLSACGLRPLKIQRQRSIKSTGYLDELQINIRTTDFANAGMPQPSTSRHASHSGLNPPPPTHVWLPLIVVEAFDPQAVAVFLGRPSRPKRIAKRKKSPSETPPLVRPTKKTRSTSTSHDNGSTALENEIIDLTMD</sequence>
<reference evidence="6 7" key="1">
    <citation type="submission" date="2018-06" db="EMBL/GenBank/DDBJ databases">
        <title>A transcriptomic atlas of mushroom development highlights an independent origin of complex multicellularity.</title>
        <authorList>
            <consortium name="DOE Joint Genome Institute"/>
            <person name="Krizsan K."/>
            <person name="Almasi E."/>
            <person name="Merenyi Z."/>
            <person name="Sahu N."/>
            <person name="Viragh M."/>
            <person name="Koszo T."/>
            <person name="Mondo S."/>
            <person name="Kiss B."/>
            <person name="Balint B."/>
            <person name="Kues U."/>
            <person name="Barry K."/>
            <person name="Hegedus J.C."/>
            <person name="Henrissat B."/>
            <person name="Johnson J."/>
            <person name="Lipzen A."/>
            <person name="Ohm R."/>
            <person name="Nagy I."/>
            <person name="Pangilinan J."/>
            <person name="Yan J."/>
            <person name="Xiong Y."/>
            <person name="Grigoriev I.V."/>
            <person name="Hibbett D.S."/>
            <person name="Nagy L.G."/>
        </authorList>
    </citation>
    <scope>NUCLEOTIDE SEQUENCE [LARGE SCALE GENOMIC DNA]</scope>
    <source>
        <strain evidence="6 7">SZMC22713</strain>
    </source>
</reference>
<dbReference type="GO" id="GO:0017108">
    <property type="term" value="F:5'-flap endonuclease activity"/>
    <property type="evidence" value="ECO:0007669"/>
    <property type="project" value="TreeGrafter"/>
</dbReference>
<dbReference type="InterPro" id="IPR006085">
    <property type="entry name" value="XPG_DNA_repair_N"/>
</dbReference>
<evidence type="ECO:0000256" key="1">
    <source>
        <dbReference type="ARBA" id="ARBA00022722"/>
    </source>
</evidence>
<keyword evidence="1" id="KW-0540">Nuclease</keyword>
<feature type="domain" description="XPG N-terminal" evidence="5">
    <location>
        <begin position="1"/>
        <end position="103"/>
    </location>
</feature>
<dbReference type="SUPFAM" id="SSF88723">
    <property type="entry name" value="PIN domain-like"/>
    <property type="match status" value="1"/>
</dbReference>
<accession>A0A4Y7Q9M7</accession>
<dbReference type="PRINTS" id="PR00853">
    <property type="entry name" value="XPGRADSUPER"/>
</dbReference>
<dbReference type="InterPro" id="IPR006086">
    <property type="entry name" value="XPG-I_dom"/>
</dbReference>
<dbReference type="STRING" id="50990.A0A4Y7Q9M7"/>
<keyword evidence="7" id="KW-1185">Reference proteome</keyword>
<evidence type="ECO:0000259" key="4">
    <source>
        <dbReference type="SMART" id="SM00484"/>
    </source>
</evidence>
<dbReference type="InterPro" id="IPR006084">
    <property type="entry name" value="XPG/Rad2"/>
</dbReference>
<evidence type="ECO:0000313" key="7">
    <source>
        <dbReference type="Proteomes" id="UP000294933"/>
    </source>
</evidence>
<feature type="domain" description="XPG-I" evidence="4">
    <location>
        <begin position="118"/>
        <end position="189"/>
    </location>
</feature>
<dbReference type="OrthoDB" id="2148513at2759"/>
<dbReference type="GO" id="GO:0006281">
    <property type="term" value="P:DNA repair"/>
    <property type="evidence" value="ECO:0007669"/>
    <property type="project" value="UniProtKB-ARBA"/>
</dbReference>
<dbReference type="PANTHER" id="PTHR11081">
    <property type="entry name" value="FLAP ENDONUCLEASE FAMILY MEMBER"/>
    <property type="match status" value="1"/>
</dbReference>
<evidence type="ECO:0000256" key="3">
    <source>
        <dbReference type="SAM" id="MobiDB-lite"/>
    </source>
</evidence>
<dbReference type="VEuPathDB" id="FungiDB:BD410DRAFT_854611"/>
<dbReference type="AlphaFoldDB" id="A0A4Y7Q9M7"/>
<organism evidence="6 7">
    <name type="scientific">Rickenella mellea</name>
    <dbReference type="NCBI Taxonomy" id="50990"/>
    <lineage>
        <taxon>Eukaryota</taxon>
        <taxon>Fungi</taxon>
        <taxon>Dikarya</taxon>
        <taxon>Basidiomycota</taxon>
        <taxon>Agaricomycotina</taxon>
        <taxon>Agaricomycetes</taxon>
        <taxon>Hymenochaetales</taxon>
        <taxon>Rickenellaceae</taxon>
        <taxon>Rickenella</taxon>
    </lineage>
</organism>
<dbReference type="Gene3D" id="3.40.50.1010">
    <property type="entry name" value="5'-nuclease"/>
    <property type="match status" value="2"/>
</dbReference>
<dbReference type="PANTHER" id="PTHR11081:SF75">
    <property type="entry name" value="ENDONUCLEASE, PUTATIVE (AFU_ORTHOLOGUE AFUA_3G13260)-RELATED"/>
    <property type="match status" value="1"/>
</dbReference>
<dbReference type="SUPFAM" id="SSF47807">
    <property type="entry name" value="5' to 3' exonuclease, C-terminal subdomain"/>
    <property type="match status" value="1"/>
</dbReference>
<dbReference type="Pfam" id="PF00867">
    <property type="entry name" value="XPG_I"/>
    <property type="match status" value="1"/>
</dbReference>
<dbReference type="InterPro" id="IPR029060">
    <property type="entry name" value="PIN-like_dom_sf"/>
</dbReference>
<dbReference type="InterPro" id="IPR036279">
    <property type="entry name" value="5-3_exonuclease_C_sf"/>
</dbReference>
<keyword evidence="2" id="KW-0378">Hydrolase</keyword>
<dbReference type="Pfam" id="PF00752">
    <property type="entry name" value="XPG_N"/>
    <property type="match status" value="1"/>
</dbReference>
<feature type="region of interest" description="Disordered" evidence="3">
    <location>
        <begin position="458"/>
        <end position="504"/>
    </location>
</feature>
<dbReference type="CDD" id="cd09870">
    <property type="entry name" value="PIN_YEN1"/>
    <property type="match status" value="1"/>
</dbReference>
<dbReference type="EMBL" id="ML170167">
    <property type="protein sequence ID" value="TDL24373.1"/>
    <property type="molecule type" value="Genomic_DNA"/>
</dbReference>
<feature type="region of interest" description="Disordered" evidence="3">
    <location>
        <begin position="406"/>
        <end position="426"/>
    </location>
</feature>
<evidence type="ECO:0000259" key="5">
    <source>
        <dbReference type="SMART" id="SM00485"/>
    </source>
</evidence>
<proteinExistence type="predicted"/>
<dbReference type="SMART" id="SM00485">
    <property type="entry name" value="XPGN"/>
    <property type="match status" value="1"/>
</dbReference>
<name>A0A4Y7Q9M7_9AGAM</name>
<dbReference type="SMART" id="SM00484">
    <property type="entry name" value="XPGI"/>
    <property type="match status" value="1"/>
</dbReference>
<dbReference type="Proteomes" id="UP000294933">
    <property type="component" value="Unassembled WGS sequence"/>
</dbReference>
<gene>
    <name evidence="6" type="ORF">BD410DRAFT_854611</name>
</gene>
<evidence type="ECO:0000256" key="2">
    <source>
        <dbReference type="ARBA" id="ARBA00022801"/>
    </source>
</evidence>